<gene>
    <name evidence="2" type="primary">159</name>
    <name evidence="2" type="ORF">PBI_Hendrix_159</name>
</gene>
<protein>
    <submittedName>
        <fullName evidence="2">Uncharacterized protein</fullName>
    </submittedName>
</protein>
<keyword evidence="3" id="KW-1185">Reference proteome</keyword>
<evidence type="ECO:0000256" key="1">
    <source>
        <dbReference type="SAM" id="MobiDB-lite"/>
    </source>
</evidence>
<dbReference type="GeneID" id="54992587"/>
<proteinExistence type="predicted"/>
<evidence type="ECO:0000313" key="3">
    <source>
        <dbReference type="Proteomes" id="UP000247284"/>
    </source>
</evidence>
<accession>A0A4P8W176</accession>
<dbReference type="EMBL" id="MH183162">
    <property type="protein sequence ID" value="QCS26948.1"/>
    <property type="molecule type" value="Genomic_DNA"/>
</dbReference>
<dbReference type="Proteomes" id="UP000247284">
    <property type="component" value="Segment"/>
</dbReference>
<reference evidence="2 3" key="1">
    <citation type="submission" date="2018-04" db="EMBL/GenBank/DDBJ databases">
        <authorList>
            <person name="Stanton A.-C.J."/>
            <person name="Garlena R.A."/>
            <person name="Russell D.A."/>
            <person name="Pope W.H."/>
            <person name="Jacobs-Sera D."/>
            <person name="Hatfull G.F."/>
        </authorList>
    </citation>
    <scope>NUCLEOTIDE SEQUENCE [LARGE SCALE GENOMIC DNA]</scope>
</reference>
<feature type="region of interest" description="Disordered" evidence="1">
    <location>
        <begin position="1"/>
        <end position="53"/>
    </location>
</feature>
<dbReference type="KEGG" id="vg:54992587"/>
<name>A0A4P8W176_9CAUD</name>
<evidence type="ECO:0000313" key="2">
    <source>
        <dbReference type="EMBL" id="QCS26948.1"/>
    </source>
</evidence>
<organism evidence="2 3">
    <name type="scientific">Microbacterium phage Hendrix</name>
    <dbReference type="NCBI Taxonomy" id="2182341"/>
    <lineage>
        <taxon>Viruses</taxon>
        <taxon>Duplodnaviria</taxon>
        <taxon>Heunggongvirae</taxon>
        <taxon>Uroviricota</taxon>
        <taxon>Caudoviricetes</taxon>
        <taxon>Rogerhendrixvirus</taxon>
        <taxon>Rogerhendrixvirus hendrix</taxon>
    </lineage>
</organism>
<sequence length="53" mass="5861">MGQRRECPSPATAARTDARSRSRSQSHRSGVVAAMNRRIIDRGTVSMSDCRRA</sequence>
<dbReference type="RefSeq" id="YP_009802058.1">
    <property type="nucleotide sequence ID" value="NC_047977.1"/>
</dbReference>